<accession>A0AAD9C4D8</accession>
<keyword evidence="2" id="KW-0969">Cilium</keyword>
<dbReference type="InterPro" id="IPR029147">
    <property type="entry name" value="CFAP77"/>
</dbReference>
<dbReference type="Proteomes" id="UP001228049">
    <property type="component" value="Unassembled WGS sequence"/>
</dbReference>
<name>A0AAD9C4D8_DISEL</name>
<sequence>MSSPRLGVMRDSMLTNPLHIKASLGRSVSRGFSVPGPDFTFGMSNDSTEGGVAEVLSSWLVQRRSDSAPSQPLPPDFLSLNRDAVRSGIVTSKELSQYRAQMGGAYSQSHAPTHRGAGLHGARRCPTSRSESRPRRQTRSASSSLISTDGAGWTNR</sequence>
<comment type="caution">
    <text evidence="2">The sequence shown here is derived from an EMBL/GenBank/DDBJ whole genome shotgun (WGS) entry which is preliminary data.</text>
</comment>
<dbReference type="Pfam" id="PF14825">
    <property type="entry name" value="CFAP77"/>
    <property type="match status" value="1"/>
</dbReference>
<organism evidence="2 3">
    <name type="scientific">Dissostichus eleginoides</name>
    <name type="common">Patagonian toothfish</name>
    <name type="synonym">Dissostichus amissus</name>
    <dbReference type="NCBI Taxonomy" id="100907"/>
    <lineage>
        <taxon>Eukaryota</taxon>
        <taxon>Metazoa</taxon>
        <taxon>Chordata</taxon>
        <taxon>Craniata</taxon>
        <taxon>Vertebrata</taxon>
        <taxon>Euteleostomi</taxon>
        <taxon>Actinopterygii</taxon>
        <taxon>Neopterygii</taxon>
        <taxon>Teleostei</taxon>
        <taxon>Neoteleostei</taxon>
        <taxon>Acanthomorphata</taxon>
        <taxon>Eupercaria</taxon>
        <taxon>Perciformes</taxon>
        <taxon>Notothenioidei</taxon>
        <taxon>Nototheniidae</taxon>
        <taxon>Dissostichus</taxon>
    </lineage>
</organism>
<evidence type="ECO:0000313" key="3">
    <source>
        <dbReference type="Proteomes" id="UP001228049"/>
    </source>
</evidence>
<dbReference type="AlphaFoldDB" id="A0AAD9C4D8"/>
<reference evidence="2" key="1">
    <citation type="submission" date="2023-04" db="EMBL/GenBank/DDBJ databases">
        <title>Chromosome-level genome of Chaenocephalus aceratus.</title>
        <authorList>
            <person name="Park H."/>
        </authorList>
    </citation>
    <scope>NUCLEOTIDE SEQUENCE</scope>
    <source>
        <strain evidence="2">DE</strain>
        <tissue evidence="2">Muscle</tissue>
    </source>
</reference>
<keyword evidence="2" id="KW-0966">Cell projection</keyword>
<protein>
    <submittedName>
        <fullName evidence="2">Cilia- and flagella-associated protein 77</fullName>
    </submittedName>
</protein>
<dbReference type="EMBL" id="JASDAP010000013">
    <property type="protein sequence ID" value="KAK1893294.1"/>
    <property type="molecule type" value="Genomic_DNA"/>
</dbReference>
<dbReference type="PANTHER" id="PTHR28617">
    <property type="entry name" value="CILIA- AND FLAGELLA-ASSOCIATED PROTEIN 77"/>
    <property type="match status" value="1"/>
</dbReference>
<proteinExistence type="predicted"/>
<dbReference type="PANTHER" id="PTHR28617:SF1">
    <property type="entry name" value="CILIA- AND FLAGELLA-ASSOCIATED PROTEIN 77"/>
    <property type="match status" value="1"/>
</dbReference>
<keyword evidence="2" id="KW-0282">Flagellum</keyword>
<gene>
    <name evidence="2" type="ORF">KUDE01_008363</name>
</gene>
<evidence type="ECO:0000256" key="1">
    <source>
        <dbReference type="SAM" id="MobiDB-lite"/>
    </source>
</evidence>
<keyword evidence="3" id="KW-1185">Reference proteome</keyword>
<evidence type="ECO:0000313" key="2">
    <source>
        <dbReference type="EMBL" id="KAK1893294.1"/>
    </source>
</evidence>
<feature type="region of interest" description="Disordered" evidence="1">
    <location>
        <begin position="98"/>
        <end position="156"/>
    </location>
</feature>